<dbReference type="EMBL" id="CAMAPE010000052">
    <property type="protein sequence ID" value="CAH9109338.1"/>
    <property type="molecule type" value="Genomic_DNA"/>
</dbReference>
<feature type="compositionally biased region" description="Polar residues" evidence="1">
    <location>
        <begin position="70"/>
        <end position="81"/>
    </location>
</feature>
<feature type="compositionally biased region" description="Basic and acidic residues" evidence="1">
    <location>
        <begin position="99"/>
        <end position="109"/>
    </location>
</feature>
<keyword evidence="4" id="KW-1185">Reference proteome</keyword>
<reference evidence="3" key="1">
    <citation type="submission" date="2022-07" db="EMBL/GenBank/DDBJ databases">
        <authorList>
            <person name="Macas J."/>
            <person name="Novak P."/>
            <person name="Neumann P."/>
        </authorList>
    </citation>
    <scope>NUCLEOTIDE SEQUENCE</scope>
</reference>
<evidence type="ECO:0000313" key="4">
    <source>
        <dbReference type="Proteomes" id="UP001152484"/>
    </source>
</evidence>
<evidence type="ECO:0000259" key="2">
    <source>
        <dbReference type="Pfam" id="PF25465"/>
    </source>
</evidence>
<dbReference type="SUPFAM" id="SSF50978">
    <property type="entry name" value="WD40 repeat-like"/>
    <property type="match status" value="1"/>
</dbReference>
<dbReference type="InterPro" id="IPR057442">
    <property type="entry name" value="Beta-prop_At4g14310"/>
</dbReference>
<dbReference type="PANTHER" id="PTHR35492">
    <property type="entry name" value="TRANSDUCIN/WD40 REPEAT-LIKE SUPERFAMILY PROTEIN"/>
    <property type="match status" value="1"/>
</dbReference>
<accession>A0A9P0ZRC5</accession>
<dbReference type="InterPro" id="IPR015943">
    <property type="entry name" value="WD40/YVTN_repeat-like_dom_sf"/>
</dbReference>
<organism evidence="3 4">
    <name type="scientific">Cuscuta europaea</name>
    <name type="common">European dodder</name>
    <dbReference type="NCBI Taxonomy" id="41803"/>
    <lineage>
        <taxon>Eukaryota</taxon>
        <taxon>Viridiplantae</taxon>
        <taxon>Streptophyta</taxon>
        <taxon>Embryophyta</taxon>
        <taxon>Tracheophyta</taxon>
        <taxon>Spermatophyta</taxon>
        <taxon>Magnoliopsida</taxon>
        <taxon>eudicotyledons</taxon>
        <taxon>Gunneridae</taxon>
        <taxon>Pentapetalae</taxon>
        <taxon>asterids</taxon>
        <taxon>lamiids</taxon>
        <taxon>Solanales</taxon>
        <taxon>Convolvulaceae</taxon>
        <taxon>Cuscuteae</taxon>
        <taxon>Cuscuta</taxon>
        <taxon>Cuscuta subgen. Cuscuta</taxon>
    </lineage>
</organism>
<protein>
    <recommendedName>
        <fullName evidence="2">At4g14310 8-bladed propeller domain-containing protein</fullName>
    </recommendedName>
</protein>
<evidence type="ECO:0000313" key="3">
    <source>
        <dbReference type="EMBL" id="CAH9109338.1"/>
    </source>
</evidence>
<dbReference type="Pfam" id="PF25465">
    <property type="entry name" value="Beta-prop_At4g14310"/>
    <property type="match status" value="1"/>
</dbReference>
<proteinExistence type="predicted"/>
<dbReference type="InterPro" id="IPR045289">
    <property type="entry name" value="At4g14310-like"/>
</dbReference>
<dbReference type="AlphaFoldDB" id="A0A9P0ZRC5"/>
<feature type="domain" description="At4g14310 8-bladed propeller" evidence="2">
    <location>
        <begin position="654"/>
        <end position="938"/>
    </location>
</feature>
<dbReference type="OrthoDB" id="1907242at2759"/>
<dbReference type="Proteomes" id="UP001152484">
    <property type="component" value="Unassembled WGS sequence"/>
</dbReference>
<evidence type="ECO:0000256" key="1">
    <source>
        <dbReference type="SAM" id="MobiDB-lite"/>
    </source>
</evidence>
<feature type="compositionally biased region" description="Basic and acidic residues" evidence="1">
    <location>
        <begin position="50"/>
        <end position="63"/>
    </location>
</feature>
<name>A0A9P0ZRC5_CUSEU</name>
<feature type="compositionally biased region" description="Basic and acidic residues" evidence="1">
    <location>
        <begin position="157"/>
        <end position="166"/>
    </location>
</feature>
<comment type="caution">
    <text evidence="3">The sequence shown here is derived from an EMBL/GenBank/DDBJ whole genome shotgun (WGS) entry which is preliminary data.</text>
</comment>
<dbReference type="InterPro" id="IPR036322">
    <property type="entry name" value="WD40_repeat_dom_sf"/>
</dbReference>
<feature type="region of interest" description="Disordered" evidence="1">
    <location>
        <begin position="1"/>
        <end position="166"/>
    </location>
</feature>
<gene>
    <name evidence="3" type="ORF">CEURO_LOCUS18463</name>
</gene>
<feature type="compositionally biased region" description="Low complexity" evidence="1">
    <location>
        <begin position="112"/>
        <end position="125"/>
    </location>
</feature>
<sequence>MSTPSLRRLKERGGAGGKFAVPSTSSAGTRHSRALTPLTEKSGACGCDAAGERIGRSTGKENPRPGSRVRSATASSTQQQKPKLRAMPRIEKSSATSVEGRESRVEPRARWSTSSVPRGRSSSPSEFRKTLSDSRNFPRVSRVSGEQRIVTASGKSEIQRSSEHLQKYDGKSEIKEKFASKGSKYYDNKDKDVILSSDLKRSNFVALQVQPYLDSDLKNPVLDDGKVKSCEEKSMNSLELGSKDLRLLTKSSSLREKCVKEEGKGGMGVSNYPSKLHEKLAFLEGKVIRIASDIKRTKEMLDTNNPDASKLILSDIQEKICGIEKAMCKVEQDGTIGVSKSQTDERKVEELAMIDVKNEVERKRFSNGLNSKELEARLFPHHKLLRDRASVSASGSISKGQQIKDAGFFTNDSIRKEKSCPVDQNPIAIEFLASLNMNQSSKAATQSENVNFQTTDAQDADDIVNSSVQDSSLKVLNKRDNLDDMLTSDEKFDEIDGHDKMLSVNIEDDTEDNSMYQLNEIGHKTSTGGWFVSEGESVLLAHNDGSCSFYDIVHCEEKAEYKPPIGVMPNMWHDCWVVRAPGADGCSAKYIVAASAGYSVNSGFCSWDFYSRDVRAFHIENGFSSITTTCARTALAPISNNTTYRRNSLSSVMASENPQWWYKPCGPLIISAASGQKMVRIYDIRDGEHVMEWGLSKPLLAMDYSSPLQWRSRGKVVTTEMEGISFWDVNSPSPQALSSVSSSGRKISALYVSNTDAELGGGVRQRVSSSEVEGNDGFFCTADAINVLDFRHPSGIGQKIPKIGMYGQSAFSRGDSIYLGCTTLKSAVKRQHCSRIQQFSLRKPGMVSTYALPESSAAHSHHTALTQVWGNSNVVMGVSGLGLFVFDSLKADSLQSSGLDQTNDTTVLETIGPNDMFSPSFDYLESRVLLISRDRPALWRYRF</sequence>
<dbReference type="Gene3D" id="2.130.10.10">
    <property type="entry name" value="YVTN repeat-like/Quinoprotein amine dehydrogenase"/>
    <property type="match status" value="1"/>
</dbReference>
<dbReference type="PANTHER" id="PTHR35492:SF1">
    <property type="entry name" value="TRANSDUCIN_WD40 REPEAT-LIKE SUPERFAMILY PROTEIN"/>
    <property type="match status" value="1"/>
</dbReference>